<dbReference type="GO" id="GO:0008270">
    <property type="term" value="F:zinc ion binding"/>
    <property type="evidence" value="ECO:0007669"/>
    <property type="project" value="UniProtKB-KW"/>
</dbReference>
<dbReference type="SMART" id="SM00355">
    <property type="entry name" value="ZnF_C2H2"/>
    <property type="match status" value="2"/>
</dbReference>
<keyword evidence="1" id="KW-0863">Zinc-finger</keyword>
<keyword evidence="5" id="KW-1185">Reference proteome</keyword>
<dbReference type="Proteomes" id="UP001162001">
    <property type="component" value="Segment"/>
</dbReference>
<keyword evidence="1" id="KW-0479">Metal-binding</keyword>
<sequence>MKYKCSTCNYVTCDKSNYNKHINSSSHSKLSHNDNIVTINDNNKVLNYKCDKCDKIFSYRSGLSRHKKDCNKISTDNDHLKTEKLELEVKILKDTLENYQSVISKYEKMNGQLLKYVSQNKPSNTTNNTYNISVKNYIQQNYSDAPALEGIQDYSKLMFEDNEFMETLAYNFNNNTLHKYLGDFIVGYYAKEDPSQQSLWNSDVSRLTYIIKELLVNNESNWNHDFKGVKVKSYVINPLLRYIKKSINEYWITHIDHVKSGDFESIKRIQEIYISIHKIKQIIDNGILADDIVRYIAPKFYMDKRDLVSDQINDLFIDEDFDG</sequence>
<keyword evidence="2" id="KW-0175">Coiled coil</keyword>
<dbReference type="InterPro" id="IPR036236">
    <property type="entry name" value="Znf_C2H2_sf"/>
</dbReference>
<evidence type="ECO:0000259" key="3">
    <source>
        <dbReference type="PROSITE" id="PS50157"/>
    </source>
</evidence>
<dbReference type="EMBL" id="MT418680">
    <property type="protein sequence ID" value="QKF93992.1"/>
    <property type="molecule type" value="Genomic_DNA"/>
</dbReference>
<dbReference type="Pfam" id="PF00096">
    <property type="entry name" value="zf-C2H2"/>
    <property type="match status" value="1"/>
</dbReference>
<dbReference type="PROSITE" id="PS50157">
    <property type="entry name" value="ZINC_FINGER_C2H2_2"/>
    <property type="match status" value="1"/>
</dbReference>
<evidence type="ECO:0000256" key="1">
    <source>
        <dbReference type="PROSITE-ProRule" id="PRU00042"/>
    </source>
</evidence>
<accession>A0A7D3V5J6</accession>
<organism evidence="4 5">
    <name type="scientific">Fadolivirus FV1/VV64</name>
    <dbReference type="NCBI Taxonomy" id="3070911"/>
    <lineage>
        <taxon>Viruses</taxon>
        <taxon>Varidnaviria</taxon>
        <taxon>Bamfordvirae</taxon>
        <taxon>Nucleocytoviricota</taxon>
        <taxon>Megaviricetes</taxon>
        <taxon>Imitervirales</taxon>
        <taxon>Mimiviridae</taxon>
        <taxon>Klosneuvirinae</taxon>
        <taxon>Fadolivirus</taxon>
        <taxon>Fadolivirus algeromassiliense</taxon>
    </lineage>
</organism>
<reference evidence="4 5" key="1">
    <citation type="submission" date="2020-04" db="EMBL/GenBank/DDBJ databases">
        <title>Advantages and limits of metagenomic assembly and binning of a giant virus.</title>
        <authorList>
            <person name="Schulz F."/>
            <person name="Andreani J."/>
            <person name="Francis R."/>
            <person name="Boudjemaa H."/>
            <person name="Bou Khalil J.Y."/>
            <person name="Lee J."/>
            <person name="La Scola B."/>
            <person name="Woyke T."/>
        </authorList>
    </citation>
    <scope>NUCLEOTIDE SEQUENCE [LARGE SCALE GENOMIC DNA]</scope>
    <source>
        <strain evidence="4 5">FV1/VV64</strain>
    </source>
</reference>
<name>A0A7D3V5J6_9VIRU</name>
<keyword evidence="1" id="KW-0862">Zinc</keyword>
<protein>
    <submittedName>
        <fullName evidence="4">Zinc finger C2H2-type protein</fullName>
    </submittedName>
</protein>
<evidence type="ECO:0000313" key="4">
    <source>
        <dbReference type="EMBL" id="QKF93992.1"/>
    </source>
</evidence>
<dbReference type="InterPro" id="IPR013087">
    <property type="entry name" value="Znf_C2H2_type"/>
</dbReference>
<evidence type="ECO:0000313" key="5">
    <source>
        <dbReference type="Proteomes" id="UP001162001"/>
    </source>
</evidence>
<evidence type="ECO:0000256" key="2">
    <source>
        <dbReference type="SAM" id="Coils"/>
    </source>
</evidence>
<proteinExistence type="predicted"/>
<dbReference type="Gene3D" id="3.30.160.60">
    <property type="entry name" value="Classic Zinc Finger"/>
    <property type="match status" value="1"/>
</dbReference>
<feature type="coiled-coil region" evidence="2">
    <location>
        <begin position="82"/>
        <end position="109"/>
    </location>
</feature>
<gene>
    <name evidence="4" type="ORF">Fadolivirus_1_534</name>
</gene>
<dbReference type="SUPFAM" id="SSF57667">
    <property type="entry name" value="beta-beta-alpha zinc fingers"/>
    <property type="match status" value="1"/>
</dbReference>
<feature type="domain" description="C2H2-type" evidence="3">
    <location>
        <begin position="48"/>
        <end position="79"/>
    </location>
</feature>